<reference evidence="1" key="1">
    <citation type="submission" date="2016-10" db="EMBL/GenBank/DDBJ databases">
        <title>Sequence of Gallionella enrichment culture.</title>
        <authorList>
            <person name="Poehlein A."/>
            <person name="Muehling M."/>
            <person name="Daniel R."/>
        </authorList>
    </citation>
    <scope>NUCLEOTIDE SEQUENCE</scope>
</reference>
<evidence type="ECO:0000313" key="1">
    <source>
        <dbReference type="EMBL" id="OIQ63150.1"/>
    </source>
</evidence>
<organism evidence="1">
    <name type="scientific">mine drainage metagenome</name>
    <dbReference type="NCBI Taxonomy" id="410659"/>
    <lineage>
        <taxon>unclassified sequences</taxon>
        <taxon>metagenomes</taxon>
        <taxon>ecological metagenomes</taxon>
    </lineage>
</organism>
<dbReference type="EMBL" id="MLJW01009263">
    <property type="protein sequence ID" value="OIQ63150.1"/>
    <property type="molecule type" value="Genomic_DNA"/>
</dbReference>
<accession>A0A1J5NWN4</accession>
<dbReference type="AlphaFoldDB" id="A0A1J5NWN4"/>
<name>A0A1J5NWN4_9ZZZZ</name>
<proteinExistence type="predicted"/>
<gene>
    <name evidence="1" type="ORF">GALL_553110</name>
</gene>
<comment type="caution">
    <text evidence="1">The sequence shown here is derived from an EMBL/GenBank/DDBJ whole genome shotgun (WGS) entry which is preliminary data.</text>
</comment>
<protein>
    <submittedName>
        <fullName evidence="1">Uncharacterized protein</fullName>
    </submittedName>
</protein>
<sequence>MLAFEMLQDILQPFLDPSEIARAVIGGGLKPFEQIGYALLQMGEGGRVVVAGRHAVGTVGQRPQRGLDMLGVIACRRSLLAVFQRRSQRGDALFEDRERIGVVIGACKLIDLG</sequence>